<dbReference type="EMBL" id="MN739469">
    <property type="protein sequence ID" value="QHT06477.1"/>
    <property type="molecule type" value="Genomic_DNA"/>
</dbReference>
<feature type="coiled-coil region" evidence="1">
    <location>
        <begin position="134"/>
        <end position="195"/>
    </location>
</feature>
<organism evidence="2">
    <name type="scientific">viral metagenome</name>
    <dbReference type="NCBI Taxonomy" id="1070528"/>
    <lineage>
        <taxon>unclassified sequences</taxon>
        <taxon>metagenomes</taxon>
        <taxon>organismal metagenomes</taxon>
    </lineage>
</organism>
<keyword evidence="1" id="KW-0175">Coiled coil</keyword>
<reference evidence="2" key="1">
    <citation type="journal article" date="2020" name="Nature">
        <title>Giant virus diversity and host interactions through global metagenomics.</title>
        <authorList>
            <person name="Schulz F."/>
            <person name="Roux S."/>
            <person name="Paez-Espino D."/>
            <person name="Jungbluth S."/>
            <person name="Walsh D.A."/>
            <person name="Denef V.J."/>
            <person name="McMahon K.D."/>
            <person name="Konstantinidis K.T."/>
            <person name="Eloe-Fadrosh E.A."/>
            <person name="Kyrpides N.C."/>
            <person name="Woyke T."/>
        </authorList>
    </citation>
    <scope>NUCLEOTIDE SEQUENCE</scope>
    <source>
        <strain evidence="2">GVMAG-M-3300021425-30</strain>
    </source>
</reference>
<accession>A0A6C0CQI6</accession>
<dbReference type="AlphaFoldDB" id="A0A6C0CQI6"/>
<evidence type="ECO:0000313" key="2">
    <source>
        <dbReference type="EMBL" id="QHT06477.1"/>
    </source>
</evidence>
<proteinExistence type="predicted"/>
<protein>
    <submittedName>
        <fullName evidence="2">Uncharacterized protein</fullName>
    </submittedName>
</protein>
<name>A0A6C0CQI6_9ZZZZ</name>
<sequence>MDSDTKKAIEDYYKLKNEYETKIDKQRKKIRNDKTLSKQQKRRKMLSLVPKCINCGKSGGTKFSINKTTLRAVCGNTSEPCPLNIEVNRGLFEEISETYNFLTKESESIKEDIIKTKLDLLFNYVNEDDTIAKFEELRGEHKSIEEAIMELQDKYENIILGKRNAEEIVVARQNLYDLKRQLNDLAKQYEDTGDEALIQDMVEMYIRDIRPEAEKLRDFKYAVSKIECSDGGEYMGGCDDDIRVLVQEPYTREQSEISITEEPVVIANIK</sequence>
<evidence type="ECO:0000256" key="1">
    <source>
        <dbReference type="SAM" id="Coils"/>
    </source>
</evidence>